<dbReference type="PANTHER" id="PTHR22930">
    <property type="match status" value="1"/>
</dbReference>
<dbReference type="OrthoDB" id="6577461at2759"/>
<evidence type="ECO:0000256" key="5">
    <source>
        <dbReference type="ARBA" id="ARBA00022723"/>
    </source>
</evidence>
<dbReference type="GO" id="GO:0016787">
    <property type="term" value="F:hydrolase activity"/>
    <property type="evidence" value="ECO:0007669"/>
    <property type="project" value="UniProtKB-KW"/>
</dbReference>
<evidence type="ECO:0000256" key="1">
    <source>
        <dbReference type="ARBA" id="ARBA00001968"/>
    </source>
</evidence>
<organism evidence="9 10">
    <name type="scientific">Aphis craccivora</name>
    <name type="common">Cowpea aphid</name>
    <dbReference type="NCBI Taxonomy" id="307492"/>
    <lineage>
        <taxon>Eukaryota</taxon>
        <taxon>Metazoa</taxon>
        <taxon>Ecdysozoa</taxon>
        <taxon>Arthropoda</taxon>
        <taxon>Hexapoda</taxon>
        <taxon>Insecta</taxon>
        <taxon>Pterygota</taxon>
        <taxon>Neoptera</taxon>
        <taxon>Paraneoptera</taxon>
        <taxon>Hemiptera</taxon>
        <taxon>Sternorrhyncha</taxon>
        <taxon>Aphidomorpha</taxon>
        <taxon>Aphidoidea</taxon>
        <taxon>Aphididae</taxon>
        <taxon>Aphidini</taxon>
        <taxon>Aphis</taxon>
        <taxon>Aphis</taxon>
    </lineage>
</organism>
<dbReference type="Pfam" id="PF13359">
    <property type="entry name" value="DDE_Tnp_4"/>
    <property type="match status" value="1"/>
</dbReference>
<feature type="domain" description="DDE Tnp4" evidence="8">
    <location>
        <begin position="187"/>
        <end position="343"/>
    </location>
</feature>
<comment type="subcellular location">
    <subcellularLocation>
        <location evidence="2">Nucleus</location>
    </subcellularLocation>
</comment>
<evidence type="ECO:0000313" key="10">
    <source>
        <dbReference type="Proteomes" id="UP000478052"/>
    </source>
</evidence>
<sequence length="392" mass="45537">MNDESELVLVMLSYIMESQSTVLKYRQLCWNVLQYKRKTNLRILKLLLSRQSHIRLQNPIDTIIKDYVDSDFHSHFRMMRQTFFKLVQICLKECNLTKKYSGGNQPLSVEKKILITLWYLAKEGSMGSVAEVFNVARSTVKCVTRDVILELCKLSPKFIAWPSKEDALILAKDFQSRSDFPDVIGAIDGSHFCIKAPLDQQDCYTDRKLNKSIIMQAICTSNFLFTNVNIGYPGRLHDARVFSNSDVFKKIETEGPKSLFYGKYHLLGDLAYTNTSWLITPFKDYGNLTIRHRKFNTKLSKTRVAIENTFGLLKGRWRRLLFIDTNNIKMASIIILATCVLHNFCLLNDDFLDTFIRDENDMVNTHQRVETSRVEIRTGEEKRRDLLNLLIQ</sequence>
<keyword evidence="4" id="KW-0540">Nuclease</keyword>
<reference evidence="9 10" key="1">
    <citation type="submission" date="2019-08" db="EMBL/GenBank/DDBJ databases">
        <title>Whole genome of Aphis craccivora.</title>
        <authorList>
            <person name="Voronova N.V."/>
            <person name="Shulinski R.S."/>
            <person name="Bandarenka Y.V."/>
            <person name="Zhorov D.G."/>
            <person name="Warner D."/>
        </authorList>
    </citation>
    <scope>NUCLEOTIDE SEQUENCE [LARGE SCALE GENOMIC DNA]</scope>
    <source>
        <strain evidence="9">180601</strain>
        <tissue evidence="9">Whole Body</tissue>
    </source>
</reference>
<proteinExistence type="inferred from homology"/>
<evidence type="ECO:0000256" key="7">
    <source>
        <dbReference type="ARBA" id="ARBA00023242"/>
    </source>
</evidence>
<evidence type="ECO:0000259" key="8">
    <source>
        <dbReference type="Pfam" id="PF13359"/>
    </source>
</evidence>
<dbReference type="GO" id="GO:0005634">
    <property type="term" value="C:nucleus"/>
    <property type="evidence" value="ECO:0007669"/>
    <property type="project" value="UniProtKB-SubCell"/>
</dbReference>
<dbReference type="GO" id="GO:0004518">
    <property type="term" value="F:nuclease activity"/>
    <property type="evidence" value="ECO:0007669"/>
    <property type="project" value="UniProtKB-KW"/>
</dbReference>
<comment type="caution">
    <text evidence="9">The sequence shown here is derived from an EMBL/GenBank/DDBJ whole genome shotgun (WGS) entry which is preliminary data.</text>
</comment>
<evidence type="ECO:0000256" key="3">
    <source>
        <dbReference type="ARBA" id="ARBA00006958"/>
    </source>
</evidence>
<comment type="cofactor">
    <cofactor evidence="1">
        <name>a divalent metal cation</name>
        <dbReference type="ChEBI" id="CHEBI:60240"/>
    </cofactor>
</comment>
<evidence type="ECO:0000256" key="4">
    <source>
        <dbReference type="ARBA" id="ARBA00022722"/>
    </source>
</evidence>
<dbReference type="InterPro" id="IPR045249">
    <property type="entry name" value="HARBI1-like"/>
</dbReference>
<gene>
    <name evidence="9" type="ORF">FWK35_00038266</name>
</gene>
<name>A0A6G0W586_APHCR</name>
<dbReference type="PANTHER" id="PTHR22930:SF85">
    <property type="entry name" value="GH03217P-RELATED"/>
    <property type="match status" value="1"/>
</dbReference>
<evidence type="ECO:0000313" key="9">
    <source>
        <dbReference type="EMBL" id="KAF0721037.1"/>
    </source>
</evidence>
<keyword evidence="6" id="KW-0378">Hydrolase</keyword>
<accession>A0A6G0W586</accession>
<dbReference type="EMBL" id="VUJU01009322">
    <property type="protein sequence ID" value="KAF0721037.1"/>
    <property type="molecule type" value="Genomic_DNA"/>
</dbReference>
<keyword evidence="5" id="KW-0479">Metal-binding</keyword>
<dbReference type="AlphaFoldDB" id="A0A6G0W586"/>
<dbReference type="InterPro" id="IPR027806">
    <property type="entry name" value="HARBI1_dom"/>
</dbReference>
<keyword evidence="10" id="KW-1185">Reference proteome</keyword>
<dbReference type="Proteomes" id="UP000478052">
    <property type="component" value="Unassembled WGS sequence"/>
</dbReference>
<comment type="similarity">
    <text evidence="3">Belongs to the HARBI1 family.</text>
</comment>
<protein>
    <submittedName>
        <fullName evidence="9">Protein ALP1-like isoform X1</fullName>
    </submittedName>
</protein>
<evidence type="ECO:0000256" key="2">
    <source>
        <dbReference type="ARBA" id="ARBA00004123"/>
    </source>
</evidence>
<keyword evidence="7" id="KW-0539">Nucleus</keyword>
<dbReference type="GO" id="GO:0046872">
    <property type="term" value="F:metal ion binding"/>
    <property type="evidence" value="ECO:0007669"/>
    <property type="project" value="UniProtKB-KW"/>
</dbReference>
<evidence type="ECO:0000256" key="6">
    <source>
        <dbReference type="ARBA" id="ARBA00022801"/>
    </source>
</evidence>